<comment type="caution">
    <text evidence="2">The sequence shown here is derived from an EMBL/GenBank/DDBJ whole genome shotgun (WGS) entry which is preliminary data.</text>
</comment>
<feature type="non-terminal residue" evidence="2">
    <location>
        <position position="1"/>
    </location>
</feature>
<proteinExistence type="predicted"/>
<feature type="transmembrane region" description="Helical" evidence="1">
    <location>
        <begin position="20"/>
        <end position="40"/>
    </location>
</feature>
<dbReference type="EMBL" id="LAZR01015888">
    <property type="protein sequence ID" value="KKM06912.1"/>
    <property type="molecule type" value="Genomic_DNA"/>
</dbReference>
<dbReference type="AlphaFoldDB" id="A0A0F9HUW2"/>
<gene>
    <name evidence="2" type="ORF">LCGC14_1739180</name>
</gene>
<keyword evidence="1" id="KW-0472">Membrane</keyword>
<keyword evidence="1" id="KW-0812">Transmembrane</keyword>
<sequence length="149" mass="16696">LVVIVKSPLIFLFNMENQRIFAIAILGIIVIFSSSSFVFAHPHPGQTLIDSHTHQPQTEYIPLNGIIALEKTSVIFHVNEENSLPWGFVEGKIPNHVSDYPVIIQIYDSEGDAVHFAQTNVEDDGSSVVRLRGRMSNFPFDEDGIFFTP</sequence>
<accession>A0A0F9HUW2</accession>
<protein>
    <submittedName>
        <fullName evidence="2">Uncharacterized protein</fullName>
    </submittedName>
</protein>
<evidence type="ECO:0000313" key="2">
    <source>
        <dbReference type="EMBL" id="KKM06912.1"/>
    </source>
</evidence>
<name>A0A0F9HUW2_9ZZZZ</name>
<keyword evidence="1" id="KW-1133">Transmembrane helix</keyword>
<evidence type="ECO:0000256" key="1">
    <source>
        <dbReference type="SAM" id="Phobius"/>
    </source>
</evidence>
<organism evidence="2">
    <name type="scientific">marine sediment metagenome</name>
    <dbReference type="NCBI Taxonomy" id="412755"/>
    <lineage>
        <taxon>unclassified sequences</taxon>
        <taxon>metagenomes</taxon>
        <taxon>ecological metagenomes</taxon>
    </lineage>
</organism>
<reference evidence="2" key="1">
    <citation type="journal article" date="2015" name="Nature">
        <title>Complex archaea that bridge the gap between prokaryotes and eukaryotes.</title>
        <authorList>
            <person name="Spang A."/>
            <person name="Saw J.H."/>
            <person name="Jorgensen S.L."/>
            <person name="Zaremba-Niedzwiedzka K."/>
            <person name="Martijn J."/>
            <person name="Lind A.E."/>
            <person name="van Eijk R."/>
            <person name="Schleper C."/>
            <person name="Guy L."/>
            <person name="Ettema T.J."/>
        </authorList>
    </citation>
    <scope>NUCLEOTIDE SEQUENCE</scope>
</reference>